<organism evidence="5 6">
    <name type="scientific">Lancefieldella rimae</name>
    <dbReference type="NCBI Taxonomy" id="1383"/>
    <lineage>
        <taxon>Bacteria</taxon>
        <taxon>Bacillati</taxon>
        <taxon>Actinomycetota</taxon>
        <taxon>Coriobacteriia</taxon>
        <taxon>Coriobacteriales</taxon>
        <taxon>Atopobiaceae</taxon>
        <taxon>Lancefieldella</taxon>
    </lineage>
</organism>
<keyword evidence="6" id="KW-1185">Reference proteome</keyword>
<evidence type="ECO:0000256" key="4">
    <source>
        <dbReference type="SAM" id="Phobius"/>
    </source>
</evidence>
<dbReference type="PANTHER" id="PTHR30505">
    <property type="entry name" value="FRUCTOSE-LIKE PERMEASE"/>
    <property type="match status" value="1"/>
</dbReference>
<evidence type="ECO:0000256" key="3">
    <source>
        <dbReference type="ARBA" id="ARBA00022683"/>
    </source>
</evidence>
<name>A0ABR5Q0H6_9ACTN</name>
<gene>
    <name evidence="5" type="ORF">IV60_GL000894</name>
</gene>
<keyword evidence="3" id="KW-0598">Phosphotransferase system</keyword>
<keyword evidence="4" id="KW-1133">Transmembrane helix</keyword>
<keyword evidence="4" id="KW-0472">Membrane</keyword>
<dbReference type="EMBL" id="JQCP01000002">
    <property type="protein sequence ID" value="KRO02455.1"/>
    <property type="molecule type" value="Genomic_DNA"/>
</dbReference>
<proteinExistence type="predicted"/>
<keyword evidence="1" id="KW-0813">Transport</keyword>
<sequence length="94" mass="10079">MGCTHITEGAIPFMTKNIWPVMPIMMLGSSIGAILTIFFGVHDPAPHGGFLVLPVVDGGLMWVVAILIGTIVGGLLFLLFKRGQYVKNGNKVIE</sequence>
<dbReference type="PANTHER" id="PTHR30505:SF28">
    <property type="entry name" value="PTS SYSTEM 2-O-ALPHA-MANNOSYL-D-GLYCERATE-SPECIFIC EIIABC COMPONENT"/>
    <property type="match status" value="1"/>
</dbReference>
<keyword evidence="2" id="KW-0762">Sugar transport</keyword>
<evidence type="ECO:0000256" key="1">
    <source>
        <dbReference type="ARBA" id="ARBA00022448"/>
    </source>
</evidence>
<dbReference type="Proteomes" id="UP000051927">
    <property type="component" value="Unassembled WGS sequence"/>
</dbReference>
<feature type="transmembrane region" description="Helical" evidence="4">
    <location>
        <begin position="60"/>
        <end position="80"/>
    </location>
</feature>
<feature type="transmembrane region" description="Helical" evidence="4">
    <location>
        <begin position="21"/>
        <end position="40"/>
    </location>
</feature>
<reference evidence="5 6" key="1">
    <citation type="journal article" date="2015" name="Genome Announc.">
        <title>Expanding the biotechnology potential of lactobacilli through comparative genomics of 213 strains and associated genera.</title>
        <authorList>
            <person name="Sun Z."/>
            <person name="Harris H.M."/>
            <person name="McCann A."/>
            <person name="Guo C."/>
            <person name="Argimon S."/>
            <person name="Zhang W."/>
            <person name="Yang X."/>
            <person name="Jeffery I.B."/>
            <person name="Cooney J.C."/>
            <person name="Kagawa T.F."/>
            <person name="Liu W."/>
            <person name="Song Y."/>
            <person name="Salvetti E."/>
            <person name="Wrobel A."/>
            <person name="Rasinkangas P."/>
            <person name="Parkhill J."/>
            <person name="Rea M.C."/>
            <person name="O'Sullivan O."/>
            <person name="Ritari J."/>
            <person name="Douillard F.P."/>
            <person name="Paul Ross R."/>
            <person name="Yang R."/>
            <person name="Briner A.E."/>
            <person name="Felis G.E."/>
            <person name="de Vos W.M."/>
            <person name="Barrangou R."/>
            <person name="Klaenhammer T.R."/>
            <person name="Caufield P.W."/>
            <person name="Cui Y."/>
            <person name="Zhang H."/>
            <person name="O'Toole P.W."/>
        </authorList>
    </citation>
    <scope>NUCLEOTIDE SEQUENCE [LARGE SCALE GENOMIC DNA]</scope>
    <source>
        <strain evidence="5 6">DSM 7090</strain>
    </source>
</reference>
<dbReference type="InterPro" id="IPR050864">
    <property type="entry name" value="Bacterial_PTS_Sugar_Transport"/>
</dbReference>
<evidence type="ECO:0000313" key="6">
    <source>
        <dbReference type="Proteomes" id="UP000051927"/>
    </source>
</evidence>
<evidence type="ECO:0000313" key="5">
    <source>
        <dbReference type="EMBL" id="KRO02455.1"/>
    </source>
</evidence>
<accession>A0ABR5Q0H6</accession>
<comment type="caution">
    <text evidence="5">The sequence shown here is derived from an EMBL/GenBank/DDBJ whole genome shotgun (WGS) entry which is preliminary data.</text>
</comment>
<evidence type="ECO:0000256" key="2">
    <source>
        <dbReference type="ARBA" id="ARBA00022597"/>
    </source>
</evidence>
<keyword evidence="4" id="KW-0812">Transmembrane</keyword>
<protein>
    <submittedName>
        <fullName evidence="5">PTS system, fructose-specific enzyme II, BC component</fullName>
    </submittedName>
</protein>